<dbReference type="InterPro" id="IPR004358">
    <property type="entry name" value="Sig_transdc_His_kin-like_C"/>
</dbReference>
<dbReference type="InterPro" id="IPR036061">
    <property type="entry name" value="CheW-like_dom_sf"/>
</dbReference>
<evidence type="ECO:0000256" key="5">
    <source>
        <dbReference type="ARBA" id="ARBA00022553"/>
    </source>
</evidence>
<organism evidence="15 16">
    <name type="scientific">Clostridium cylindrosporum DSM 605</name>
    <dbReference type="NCBI Taxonomy" id="1121307"/>
    <lineage>
        <taxon>Bacteria</taxon>
        <taxon>Bacillati</taxon>
        <taxon>Bacillota</taxon>
        <taxon>Clostridia</taxon>
        <taxon>Eubacteriales</taxon>
        <taxon>Clostridiaceae</taxon>
        <taxon>Clostridium</taxon>
    </lineage>
</organism>
<feature type="domain" description="HPt" evidence="14">
    <location>
        <begin position="1"/>
        <end position="103"/>
    </location>
</feature>
<feature type="domain" description="CheW-like" evidence="13">
    <location>
        <begin position="536"/>
        <end position="663"/>
    </location>
</feature>
<accession>A0A0J8DBI8</accession>
<evidence type="ECO:0000256" key="10">
    <source>
        <dbReference type="ARBA" id="ARBA00023012"/>
    </source>
</evidence>
<dbReference type="PROSITE" id="PS50894">
    <property type="entry name" value="HPT"/>
    <property type="match status" value="1"/>
</dbReference>
<dbReference type="GO" id="GO:0005737">
    <property type="term" value="C:cytoplasm"/>
    <property type="evidence" value="ECO:0007669"/>
    <property type="project" value="InterPro"/>
</dbReference>
<dbReference type="STRING" id="1121307.CLCY_2c04410"/>
<dbReference type="GO" id="GO:0005524">
    <property type="term" value="F:ATP binding"/>
    <property type="evidence" value="ECO:0007669"/>
    <property type="project" value="UniProtKB-KW"/>
</dbReference>
<name>A0A0J8DBI8_CLOCY</name>
<keyword evidence="5 11" id="KW-0597">Phosphoprotein</keyword>
<dbReference type="SUPFAM" id="SSF55874">
    <property type="entry name" value="ATPase domain of HSP90 chaperone/DNA topoisomerase II/histidine kinase"/>
    <property type="match status" value="1"/>
</dbReference>
<evidence type="ECO:0000256" key="9">
    <source>
        <dbReference type="ARBA" id="ARBA00022840"/>
    </source>
</evidence>
<dbReference type="SMART" id="SM00073">
    <property type="entry name" value="HPT"/>
    <property type="match status" value="1"/>
</dbReference>
<evidence type="ECO:0000259" key="13">
    <source>
        <dbReference type="PROSITE" id="PS50851"/>
    </source>
</evidence>
<evidence type="ECO:0000313" key="15">
    <source>
        <dbReference type="EMBL" id="KMT21679.1"/>
    </source>
</evidence>
<comment type="caution">
    <text evidence="15">The sequence shown here is derived from an EMBL/GenBank/DDBJ whole genome shotgun (WGS) entry which is preliminary data.</text>
</comment>
<dbReference type="InterPro" id="IPR036097">
    <property type="entry name" value="HisK_dim/P_sf"/>
</dbReference>
<dbReference type="GO" id="GO:0006935">
    <property type="term" value="P:chemotaxis"/>
    <property type="evidence" value="ECO:0007669"/>
    <property type="project" value="UniProtKB-KW"/>
</dbReference>
<dbReference type="PANTHER" id="PTHR43395:SF1">
    <property type="entry name" value="CHEMOTAXIS PROTEIN CHEA"/>
    <property type="match status" value="1"/>
</dbReference>
<evidence type="ECO:0000256" key="4">
    <source>
        <dbReference type="ARBA" id="ARBA00022500"/>
    </source>
</evidence>
<dbReference type="Pfam" id="PF07194">
    <property type="entry name" value="P2"/>
    <property type="match status" value="1"/>
</dbReference>
<proteinExistence type="predicted"/>
<dbReference type="InterPro" id="IPR036641">
    <property type="entry name" value="HPT_dom_sf"/>
</dbReference>
<dbReference type="CDD" id="cd16916">
    <property type="entry name" value="HATPase_CheA-like"/>
    <property type="match status" value="1"/>
</dbReference>
<evidence type="ECO:0000259" key="12">
    <source>
        <dbReference type="PROSITE" id="PS50109"/>
    </source>
</evidence>
<dbReference type="FunFam" id="3.30.565.10:FF:000016">
    <property type="entry name" value="Chemotaxis protein CheA, putative"/>
    <property type="match status" value="1"/>
</dbReference>
<dbReference type="InterPro" id="IPR051315">
    <property type="entry name" value="Bact_Chemotaxis_CheA"/>
</dbReference>
<dbReference type="InterPro" id="IPR005467">
    <property type="entry name" value="His_kinase_dom"/>
</dbReference>
<dbReference type="Pfam" id="PF01584">
    <property type="entry name" value="CheW"/>
    <property type="match status" value="1"/>
</dbReference>
<dbReference type="Pfam" id="PF02895">
    <property type="entry name" value="H-kinase_dim"/>
    <property type="match status" value="1"/>
</dbReference>
<evidence type="ECO:0000256" key="2">
    <source>
        <dbReference type="ARBA" id="ARBA00012438"/>
    </source>
</evidence>
<comment type="catalytic activity">
    <reaction evidence="1">
        <text>ATP + protein L-histidine = ADP + protein N-phospho-L-histidine.</text>
        <dbReference type="EC" id="2.7.13.3"/>
    </reaction>
</comment>
<dbReference type="EMBL" id="LFVU01000027">
    <property type="protein sequence ID" value="KMT21679.1"/>
    <property type="molecule type" value="Genomic_DNA"/>
</dbReference>
<keyword evidence="6 15" id="KW-0808">Transferase</keyword>
<dbReference type="SUPFAM" id="SSF47226">
    <property type="entry name" value="Histidine-containing phosphotransfer domain, HPT domain"/>
    <property type="match status" value="1"/>
</dbReference>
<dbReference type="Gene3D" id="3.30.70.1110">
    <property type="entry name" value="Histidine kinase CheA-like, P2 response regulator-binding domain"/>
    <property type="match status" value="1"/>
</dbReference>
<evidence type="ECO:0000256" key="6">
    <source>
        <dbReference type="ARBA" id="ARBA00022679"/>
    </source>
</evidence>
<evidence type="ECO:0000259" key="14">
    <source>
        <dbReference type="PROSITE" id="PS50894"/>
    </source>
</evidence>
<dbReference type="SUPFAM" id="SSF50341">
    <property type="entry name" value="CheW-like"/>
    <property type="match status" value="1"/>
</dbReference>
<dbReference type="Pfam" id="PF01627">
    <property type="entry name" value="Hpt"/>
    <property type="match status" value="1"/>
</dbReference>
<dbReference type="InterPro" id="IPR003594">
    <property type="entry name" value="HATPase_dom"/>
</dbReference>
<evidence type="ECO:0000256" key="7">
    <source>
        <dbReference type="ARBA" id="ARBA00022741"/>
    </source>
</evidence>
<dbReference type="Proteomes" id="UP000036756">
    <property type="component" value="Unassembled WGS sequence"/>
</dbReference>
<dbReference type="OrthoDB" id="9803176at2"/>
<dbReference type="SMART" id="SM01231">
    <property type="entry name" value="H-kinase_dim"/>
    <property type="match status" value="1"/>
</dbReference>
<dbReference type="InterPro" id="IPR008207">
    <property type="entry name" value="Sig_transdc_His_kin_Hpt_dom"/>
</dbReference>
<evidence type="ECO:0000256" key="3">
    <source>
        <dbReference type="ARBA" id="ARBA00021495"/>
    </source>
</evidence>
<dbReference type="SUPFAM" id="SSF55052">
    <property type="entry name" value="CheY-binding domain of CheA"/>
    <property type="match status" value="1"/>
</dbReference>
<dbReference type="Gene3D" id="2.30.30.40">
    <property type="entry name" value="SH3 Domains"/>
    <property type="match status" value="1"/>
</dbReference>
<keyword evidence="4" id="KW-0145">Chemotaxis</keyword>
<keyword evidence="9" id="KW-0067">ATP-binding</keyword>
<dbReference type="PRINTS" id="PR00344">
    <property type="entry name" value="BCTRLSENSOR"/>
</dbReference>
<dbReference type="RefSeq" id="WP_048571095.1">
    <property type="nucleotide sequence ID" value="NZ_LFVU01000027.1"/>
</dbReference>
<dbReference type="InterPro" id="IPR002545">
    <property type="entry name" value="CheW-lke_dom"/>
</dbReference>
<dbReference type="InterPro" id="IPR037052">
    <property type="entry name" value="CheA-like_P2_sf"/>
</dbReference>
<dbReference type="SUPFAM" id="SSF47384">
    <property type="entry name" value="Homodimeric domain of signal transducing histidine kinase"/>
    <property type="match status" value="1"/>
</dbReference>
<feature type="modified residue" description="Phosphohistidine" evidence="11">
    <location>
        <position position="46"/>
    </location>
</feature>
<dbReference type="Gene3D" id="3.30.565.10">
    <property type="entry name" value="Histidine kinase-like ATPase, C-terminal domain"/>
    <property type="match status" value="1"/>
</dbReference>
<evidence type="ECO:0000256" key="11">
    <source>
        <dbReference type="PROSITE-ProRule" id="PRU00110"/>
    </source>
</evidence>
<keyword evidence="16" id="KW-1185">Reference proteome</keyword>
<dbReference type="Gene3D" id="1.10.287.560">
    <property type="entry name" value="Histidine kinase CheA-like, homodimeric domain"/>
    <property type="match status" value="1"/>
</dbReference>
<reference evidence="15 16" key="1">
    <citation type="submission" date="2015-06" db="EMBL/GenBank/DDBJ databases">
        <title>Draft genome sequence of the purine-degrading Clostridium cylindrosporum HC-1 (DSM 605).</title>
        <authorList>
            <person name="Poehlein A."/>
            <person name="Schiel-Bengelsdorf B."/>
            <person name="Bengelsdorf F."/>
            <person name="Daniel R."/>
            <person name="Duerre P."/>
        </authorList>
    </citation>
    <scope>NUCLEOTIDE SEQUENCE [LARGE SCALE GENOMIC DNA]</scope>
    <source>
        <strain evidence="15 16">DSM 605</strain>
    </source>
</reference>
<dbReference type="SMART" id="SM00387">
    <property type="entry name" value="HATPase_c"/>
    <property type="match status" value="1"/>
</dbReference>
<dbReference type="Pfam" id="PF02518">
    <property type="entry name" value="HATPase_c"/>
    <property type="match status" value="1"/>
</dbReference>
<keyword evidence="7" id="KW-0547">Nucleotide-binding</keyword>
<dbReference type="AlphaFoldDB" id="A0A0J8DBI8"/>
<dbReference type="PROSITE" id="PS50851">
    <property type="entry name" value="CHEW"/>
    <property type="match status" value="1"/>
</dbReference>
<evidence type="ECO:0000313" key="16">
    <source>
        <dbReference type="Proteomes" id="UP000036756"/>
    </source>
</evidence>
<dbReference type="EC" id="2.7.13.3" evidence="2"/>
<evidence type="ECO:0000256" key="8">
    <source>
        <dbReference type="ARBA" id="ARBA00022777"/>
    </source>
</evidence>
<sequence>MDMSQYLDIFLEESLENLENLNQGILELENNPEDKDTINSIFRVAHTLKGMAGSMGFTDIANLTHKMENVLDKFRHDELKVTSDVVTVLFKCLDTLEQMIHNVQEGIDDKIEIDEIINTLISIEKGEGIPGAQEITPEVDALGSEYDFSLNEYDKNIIKEAKEKGYSVYKITINIYPDCILKAARAFLAYKTLEDMGDIVKCTPSVEDLEQENFDRTFGVVLVTEKEEDVIREAMKSVSELESIVMESLEEDEEAVNEIEEVKENNIVADVKKNSEKAVKEEEKSSKKVNQSVRVDLERLDKLMNLVGELVMHRTRLEQISANHKLTDLHETLEQVGRISSDLQDLVMKVRMVPVERVFNRFPRLVRDLANELGKNIHLIVEGEGTELDRTVIDEIGEPLVHLIRNSADHGIESIEERKKAGKSEEGTIKLIAYQEGNKAIIRVEDDGKGIDVEKVKRKAESLSIDTEGMSDNDIRALIFMQGFSTSEKVTDVSGRGVGMDVVRTKISAIGGSIEVVSEEGVGSSIIIRLPLTLSIIQALLVKVHEETFAISLGFIDRVININVNEIKKTNNKEIIVYRENVIPIIRVAERLNLDESENEEKFLVMVNVGEKTVGLLVDDLFGQQEIVIKSMGGTLQNLKEYVGATVLGDGLVTLILDVAALV</sequence>
<evidence type="ECO:0000256" key="1">
    <source>
        <dbReference type="ARBA" id="ARBA00000085"/>
    </source>
</evidence>
<protein>
    <recommendedName>
        <fullName evidence="3">Chemotaxis protein CheA</fullName>
        <ecNumber evidence="2">2.7.13.3</ecNumber>
    </recommendedName>
</protein>
<dbReference type="Gene3D" id="1.20.120.160">
    <property type="entry name" value="HPT domain"/>
    <property type="match status" value="1"/>
</dbReference>
<gene>
    <name evidence="15" type="primary">cheA</name>
    <name evidence="15" type="ORF">CLCY_2c04410</name>
</gene>
<dbReference type="InterPro" id="IPR004105">
    <property type="entry name" value="CheA-like_dim"/>
</dbReference>
<dbReference type="PATRIC" id="fig|1121307.3.peg.1299"/>
<dbReference type="PANTHER" id="PTHR43395">
    <property type="entry name" value="SENSOR HISTIDINE KINASE CHEA"/>
    <property type="match status" value="1"/>
</dbReference>
<dbReference type="PROSITE" id="PS50109">
    <property type="entry name" value="HIS_KIN"/>
    <property type="match status" value="1"/>
</dbReference>
<dbReference type="GO" id="GO:0000155">
    <property type="term" value="F:phosphorelay sensor kinase activity"/>
    <property type="evidence" value="ECO:0007669"/>
    <property type="project" value="InterPro"/>
</dbReference>
<keyword evidence="10" id="KW-0902">Two-component regulatory system</keyword>
<dbReference type="InterPro" id="IPR035891">
    <property type="entry name" value="CheY-binding_CheA"/>
</dbReference>
<dbReference type="CDD" id="cd00088">
    <property type="entry name" value="HPT"/>
    <property type="match status" value="1"/>
</dbReference>
<dbReference type="InterPro" id="IPR036890">
    <property type="entry name" value="HATPase_C_sf"/>
</dbReference>
<dbReference type="SMART" id="SM00260">
    <property type="entry name" value="CheW"/>
    <property type="match status" value="1"/>
</dbReference>
<dbReference type="InterPro" id="IPR037006">
    <property type="entry name" value="CheA-like_homodim_sf"/>
</dbReference>
<dbReference type="CDD" id="cd00731">
    <property type="entry name" value="CheA_reg"/>
    <property type="match status" value="1"/>
</dbReference>
<feature type="domain" description="Histidine kinase" evidence="12">
    <location>
        <begin position="288"/>
        <end position="534"/>
    </location>
</feature>
<dbReference type="InterPro" id="IPR010808">
    <property type="entry name" value="CheA_P2-bd"/>
</dbReference>
<keyword evidence="8" id="KW-0418">Kinase</keyword>